<accession>A0A7W9E0I6</accession>
<organism evidence="3 4">
    <name type="scientific">Pedobacter cryoconitis</name>
    <dbReference type="NCBI Taxonomy" id="188932"/>
    <lineage>
        <taxon>Bacteria</taxon>
        <taxon>Pseudomonadati</taxon>
        <taxon>Bacteroidota</taxon>
        <taxon>Sphingobacteriia</taxon>
        <taxon>Sphingobacteriales</taxon>
        <taxon>Sphingobacteriaceae</taxon>
        <taxon>Pedobacter</taxon>
    </lineage>
</organism>
<keyword evidence="2" id="KW-1133">Transmembrane helix</keyword>
<keyword evidence="2" id="KW-0472">Membrane</keyword>
<dbReference type="AlphaFoldDB" id="A0A7W9E0I6"/>
<evidence type="ECO:0000256" key="2">
    <source>
        <dbReference type="SAM" id="Phobius"/>
    </source>
</evidence>
<dbReference type="RefSeq" id="WP_183883212.1">
    <property type="nucleotide sequence ID" value="NZ_JACHCD010000001.1"/>
</dbReference>
<feature type="transmembrane region" description="Helical" evidence="2">
    <location>
        <begin position="20"/>
        <end position="48"/>
    </location>
</feature>
<evidence type="ECO:0000313" key="3">
    <source>
        <dbReference type="EMBL" id="MBB5637329.1"/>
    </source>
</evidence>
<gene>
    <name evidence="3" type="ORF">HDE68_003244</name>
</gene>
<reference evidence="3 4" key="1">
    <citation type="submission" date="2020-08" db="EMBL/GenBank/DDBJ databases">
        <title>Genomic Encyclopedia of Type Strains, Phase IV (KMG-V): Genome sequencing to study the core and pangenomes of soil and plant-associated prokaryotes.</title>
        <authorList>
            <person name="Whitman W."/>
        </authorList>
    </citation>
    <scope>NUCLEOTIDE SEQUENCE [LARGE SCALE GENOMIC DNA]</scope>
    <source>
        <strain evidence="3 4">S3M1</strain>
    </source>
</reference>
<sequence length="338" mass="36117">MTKSIQTFSDKSPLGFISRLSWSAVFAGVFIALAVQLLLSLLGLSIGFGSINPVEDTKPFSGLGTGALIWWVLTVLISLFSGGWVAGWLSNQVQKTDLILHGLITWCLFTFLNIYVVTLSVGKIAGGLGAVIGKGFSIAGTGIKNAAPEAGDLIKDQLNIDGNSIEKMKNEAELMLKQTDKKELQPEKLKNKAKQAAGKAENTGKSVLENPQQAQAKVDSLFSKLFNSGDTAFEAADRDALANIVMHKTGKSKVESEQIVDNWVNAIKQTKEKLKQAKDKAVEKAKEVGDDVASGLSKFALFSFFGLLLGAISSSIGAGIAARKRETISLHTTTVVED</sequence>
<comment type="caution">
    <text evidence="3">The sequence shown here is derived from an EMBL/GenBank/DDBJ whole genome shotgun (WGS) entry which is preliminary data.</text>
</comment>
<evidence type="ECO:0000313" key="4">
    <source>
        <dbReference type="Proteomes" id="UP000537204"/>
    </source>
</evidence>
<protein>
    <submittedName>
        <fullName evidence="3">ElaB/YqjD/DUF883 family membrane-anchored ribosome-binding protein</fullName>
    </submittedName>
</protein>
<feature type="transmembrane region" description="Helical" evidence="2">
    <location>
        <begin position="299"/>
        <end position="322"/>
    </location>
</feature>
<dbReference type="Proteomes" id="UP000537204">
    <property type="component" value="Unassembled WGS sequence"/>
</dbReference>
<proteinExistence type="predicted"/>
<evidence type="ECO:0000256" key="1">
    <source>
        <dbReference type="SAM" id="Coils"/>
    </source>
</evidence>
<feature type="coiled-coil region" evidence="1">
    <location>
        <begin position="260"/>
        <end position="291"/>
    </location>
</feature>
<feature type="transmembrane region" description="Helical" evidence="2">
    <location>
        <begin position="98"/>
        <end position="118"/>
    </location>
</feature>
<name>A0A7W9E0I6_9SPHI</name>
<dbReference type="EMBL" id="JACHCE010000005">
    <property type="protein sequence ID" value="MBB5637329.1"/>
    <property type="molecule type" value="Genomic_DNA"/>
</dbReference>
<keyword evidence="1" id="KW-0175">Coiled coil</keyword>
<feature type="transmembrane region" description="Helical" evidence="2">
    <location>
        <begin position="68"/>
        <end position="86"/>
    </location>
</feature>
<keyword evidence="2" id="KW-0812">Transmembrane</keyword>